<dbReference type="AlphaFoldDB" id="A0A812Q9Y8"/>
<proteinExistence type="predicted"/>
<evidence type="ECO:0000313" key="1">
    <source>
        <dbReference type="EMBL" id="CAE7382904.1"/>
    </source>
</evidence>
<sequence length="129" mass="14803">MSGARQLLPGDFDPGDVLKIENGKFDQTYQLQIPYPEYTKYEHMALQQEALTQHRYAKDKVDLQRHCLAKLPSVQYVKKHLPTFMTKMEQWQRENTCDTTCGDIVMEMPVHPGGENVTWSIFGGGLSPE</sequence>
<dbReference type="OrthoDB" id="412720at2759"/>
<comment type="caution">
    <text evidence="1">The sequence shown here is derived from an EMBL/GenBank/DDBJ whole genome shotgun (WGS) entry which is preliminary data.</text>
</comment>
<keyword evidence="2" id="KW-1185">Reference proteome</keyword>
<feature type="non-terminal residue" evidence="1">
    <location>
        <position position="129"/>
    </location>
</feature>
<protein>
    <submittedName>
        <fullName evidence="1">Uncharacterized protein</fullName>
    </submittedName>
</protein>
<reference evidence="1" key="1">
    <citation type="submission" date="2021-02" db="EMBL/GenBank/DDBJ databases">
        <authorList>
            <person name="Dougan E. K."/>
            <person name="Rhodes N."/>
            <person name="Thang M."/>
            <person name="Chan C."/>
        </authorList>
    </citation>
    <scope>NUCLEOTIDE SEQUENCE</scope>
</reference>
<name>A0A812Q9Y8_9DINO</name>
<organism evidence="1 2">
    <name type="scientific">Symbiodinium necroappetens</name>
    <dbReference type="NCBI Taxonomy" id="1628268"/>
    <lineage>
        <taxon>Eukaryota</taxon>
        <taxon>Sar</taxon>
        <taxon>Alveolata</taxon>
        <taxon>Dinophyceae</taxon>
        <taxon>Suessiales</taxon>
        <taxon>Symbiodiniaceae</taxon>
        <taxon>Symbiodinium</taxon>
    </lineage>
</organism>
<accession>A0A812Q9Y8</accession>
<dbReference type="Proteomes" id="UP000601435">
    <property type="component" value="Unassembled WGS sequence"/>
</dbReference>
<evidence type="ECO:0000313" key="2">
    <source>
        <dbReference type="Proteomes" id="UP000601435"/>
    </source>
</evidence>
<dbReference type="EMBL" id="CAJNJA010016530">
    <property type="protein sequence ID" value="CAE7382904.1"/>
    <property type="molecule type" value="Genomic_DNA"/>
</dbReference>
<gene>
    <name evidence="1" type="ORF">SNEC2469_LOCUS10366</name>
</gene>